<keyword evidence="3" id="KW-1185">Reference proteome</keyword>
<organism evidence="2 3">
    <name type="scientific">Nocardia fusca</name>
    <dbReference type="NCBI Taxonomy" id="941183"/>
    <lineage>
        <taxon>Bacteria</taxon>
        <taxon>Bacillati</taxon>
        <taxon>Actinomycetota</taxon>
        <taxon>Actinomycetes</taxon>
        <taxon>Mycobacteriales</taxon>
        <taxon>Nocardiaceae</taxon>
        <taxon>Nocardia</taxon>
    </lineage>
</organism>
<gene>
    <name evidence="2" type="ORF">AB0H72_14825</name>
</gene>
<evidence type="ECO:0000313" key="3">
    <source>
        <dbReference type="Proteomes" id="UP001551658"/>
    </source>
</evidence>
<dbReference type="InterPro" id="IPR016032">
    <property type="entry name" value="Sig_transdc_resp-reg_C-effctor"/>
</dbReference>
<dbReference type="InterPro" id="IPR036388">
    <property type="entry name" value="WH-like_DNA-bd_sf"/>
</dbReference>
<sequence length="348" mass="38347">MNHNQEMSAAGRELSQRSEIAAQMRAAGKSYRDIARRLGISARKVEAVLGEIAALRATGHSQSEIGRIVGLPRTTVQDLLRSRASGQLTARKTAAVAGLADMHGMQIDVLAQFLGMSMNHTYVLVAELQQAKLVHPLKQVQPGAKWVYPTRDTAAQYLGWKPREWTPPLMYANHYRAVAQARIMLVGPDPDRWVSERVLRRRAEQQAAGGGRGPVVLSSGLTPAAGRPHVHDARFARRRRRGEFEWWALEVELTRKTVTAMDTALAGAVRALRDSHAAPEPCVGLLYLCRSAAVMDGVNAAAERLPAELSSLDFELSVLDFDDRWGEWLADQKATRARKGLHVTKEAS</sequence>
<name>A0ABV3F8D1_9NOCA</name>
<reference evidence="2 3" key="1">
    <citation type="submission" date="2024-06" db="EMBL/GenBank/DDBJ databases">
        <title>The Natural Products Discovery Center: Release of the First 8490 Sequenced Strains for Exploring Actinobacteria Biosynthetic Diversity.</title>
        <authorList>
            <person name="Kalkreuter E."/>
            <person name="Kautsar S.A."/>
            <person name="Yang D."/>
            <person name="Bader C.D."/>
            <person name="Teijaro C.N."/>
            <person name="Fluegel L."/>
            <person name="Davis C.M."/>
            <person name="Simpson J.R."/>
            <person name="Lauterbach L."/>
            <person name="Steele A.D."/>
            <person name="Gui C."/>
            <person name="Meng S."/>
            <person name="Li G."/>
            <person name="Viehrig K."/>
            <person name="Ye F."/>
            <person name="Su P."/>
            <person name="Kiefer A.F."/>
            <person name="Nichols A."/>
            <person name="Cepeda A.J."/>
            <person name="Yan W."/>
            <person name="Fan B."/>
            <person name="Jiang Y."/>
            <person name="Adhikari A."/>
            <person name="Zheng C.-J."/>
            <person name="Schuster L."/>
            <person name="Cowan T.M."/>
            <person name="Smanski M.J."/>
            <person name="Chevrette M.G."/>
            <person name="De Carvalho L.P.S."/>
            <person name="Shen B."/>
        </authorList>
    </citation>
    <scope>NUCLEOTIDE SEQUENCE [LARGE SCALE GENOMIC DNA]</scope>
    <source>
        <strain evidence="2 3">NPDC050671</strain>
    </source>
</reference>
<protein>
    <submittedName>
        <fullName evidence="2">Uncharacterized protein</fullName>
    </submittedName>
</protein>
<evidence type="ECO:0000256" key="1">
    <source>
        <dbReference type="SAM" id="MobiDB-lite"/>
    </source>
</evidence>
<accession>A0ABV3F8D1</accession>
<evidence type="ECO:0000313" key="2">
    <source>
        <dbReference type="EMBL" id="MEV0363969.1"/>
    </source>
</evidence>
<dbReference type="Proteomes" id="UP001551658">
    <property type="component" value="Unassembled WGS sequence"/>
</dbReference>
<dbReference type="SUPFAM" id="SSF46894">
    <property type="entry name" value="C-terminal effector domain of the bipartite response regulators"/>
    <property type="match status" value="1"/>
</dbReference>
<proteinExistence type="predicted"/>
<dbReference type="Gene3D" id="1.10.10.10">
    <property type="entry name" value="Winged helix-like DNA-binding domain superfamily/Winged helix DNA-binding domain"/>
    <property type="match status" value="1"/>
</dbReference>
<dbReference type="EMBL" id="JBFAIH010000007">
    <property type="protein sequence ID" value="MEV0363969.1"/>
    <property type="molecule type" value="Genomic_DNA"/>
</dbReference>
<comment type="caution">
    <text evidence="2">The sequence shown here is derived from an EMBL/GenBank/DDBJ whole genome shotgun (WGS) entry which is preliminary data.</text>
</comment>
<dbReference type="RefSeq" id="WP_357978767.1">
    <property type="nucleotide sequence ID" value="NZ_JBFAIH010000007.1"/>
</dbReference>
<feature type="region of interest" description="Disordered" evidence="1">
    <location>
        <begin position="204"/>
        <end position="228"/>
    </location>
</feature>